<organism evidence="2 3">
    <name type="scientific">Nocardia callitridis</name>
    <dbReference type="NCBI Taxonomy" id="648753"/>
    <lineage>
        <taxon>Bacteria</taxon>
        <taxon>Bacillati</taxon>
        <taxon>Actinomycetota</taxon>
        <taxon>Actinomycetes</taxon>
        <taxon>Mycobacteriales</taxon>
        <taxon>Nocardiaceae</taxon>
        <taxon>Nocardia</taxon>
    </lineage>
</organism>
<accession>A0ABP9KRH3</accession>
<dbReference type="Proteomes" id="UP001500603">
    <property type="component" value="Unassembled WGS sequence"/>
</dbReference>
<feature type="compositionally biased region" description="Acidic residues" evidence="1">
    <location>
        <begin position="350"/>
        <end position="362"/>
    </location>
</feature>
<keyword evidence="3" id="KW-1185">Reference proteome</keyword>
<evidence type="ECO:0000313" key="3">
    <source>
        <dbReference type="Proteomes" id="UP001500603"/>
    </source>
</evidence>
<evidence type="ECO:0000313" key="2">
    <source>
        <dbReference type="EMBL" id="GAA5062246.1"/>
    </source>
</evidence>
<sequence>MTTTMATTNGTKSDAEKAVAAEKAAATLAATPLSNVGGKNFWTVELVRPQGASTGLRSFVGMAEAAIQTAVDLLGRGMPTPPPKVDDLLAPAVYKTLGEGEASKAYQRTIDQVDARQHQLLGMDNKVVKSSITVAAEQNQTLRSIQGIVAGLNKDLKIPVATGKVKQSAREMLLLDKIATAVERVYEKVNAVAQLNDDIANGDSDSGASGQAQQTGGGNGGGGGDGGLGSLVQMLGMLPMMAAPLLSQIPELLAEQQEKAEEKQAEQAAQNPQNPGAAPADPNAPSAPGTQPLAPGDVAPTPNTPTDQGRPAEESGRPAASPATALAAGGLGVKPAARTKTPTAQHDSAQDEQPDDATDEEALATVEV</sequence>
<name>A0ABP9KRH3_9NOCA</name>
<feature type="region of interest" description="Disordered" evidence="1">
    <location>
        <begin position="200"/>
        <end position="225"/>
    </location>
</feature>
<gene>
    <name evidence="2" type="ORF">GCM10023318_45630</name>
</gene>
<evidence type="ECO:0000256" key="1">
    <source>
        <dbReference type="SAM" id="MobiDB-lite"/>
    </source>
</evidence>
<evidence type="ECO:0008006" key="4">
    <source>
        <dbReference type="Google" id="ProtNLM"/>
    </source>
</evidence>
<feature type="compositionally biased region" description="Gly residues" evidence="1">
    <location>
        <begin position="215"/>
        <end position="225"/>
    </location>
</feature>
<proteinExistence type="predicted"/>
<dbReference type="EMBL" id="BAABJM010000005">
    <property type="protein sequence ID" value="GAA5062246.1"/>
    <property type="molecule type" value="Genomic_DNA"/>
</dbReference>
<reference evidence="3" key="1">
    <citation type="journal article" date="2019" name="Int. J. Syst. Evol. Microbiol.">
        <title>The Global Catalogue of Microorganisms (GCM) 10K type strain sequencing project: providing services to taxonomists for standard genome sequencing and annotation.</title>
        <authorList>
            <consortium name="The Broad Institute Genomics Platform"/>
            <consortium name="The Broad Institute Genome Sequencing Center for Infectious Disease"/>
            <person name="Wu L."/>
            <person name="Ma J."/>
        </authorList>
    </citation>
    <scope>NUCLEOTIDE SEQUENCE [LARGE SCALE GENOMIC DNA]</scope>
    <source>
        <strain evidence="3">JCM 18298</strain>
    </source>
</reference>
<feature type="region of interest" description="Disordered" evidence="1">
    <location>
        <begin position="257"/>
        <end position="368"/>
    </location>
</feature>
<comment type="caution">
    <text evidence="2">The sequence shown here is derived from an EMBL/GenBank/DDBJ whole genome shotgun (WGS) entry which is preliminary data.</text>
</comment>
<feature type="compositionally biased region" description="Low complexity" evidence="1">
    <location>
        <begin position="266"/>
        <end position="284"/>
    </location>
</feature>
<protein>
    <recommendedName>
        <fullName evidence="4">ESX-1 secretion-associated protein EspA/EspE-like domain-containing protein</fullName>
    </recommendedName>
</protein>
<feature type="compositionally biased region" description="Low complexity" evidence="1">
    <location>
        <begin position="317"/>
        <end position="328"/>
    </location>
</feature>
<feature type="compositionally biased region" description="Low complexity" evidence="1">
    <location>
        <begin position="200"/>
        <end position="214"/>
    </location>
</feature>